<name>A0A1J1IG72_9DIPT</name>
<dbReference type="Proteomes" id="UP000183832">
    <property type="component" value="Unassembled WGS sequence"/>
</dbReference>
<proteinExistence type="predicted"/>
<sequence length="68" mass="7913">MCKLLTIRQFQEVKRSSVWQQLLVIQECLFCKKLLLFDHFEARTRGVDANCGPKFNCEIPNSQIIAVN</sequence>
<organism evidence="1 2">
    <name type="scientific">Clunio marinus</name>
    <dbReference type="NCBI Taxonomy" id="568069"/>
    <lineage>
        <taxon>Eukaryota</taxon>
        <taxon>Metazoa</taxon>
        <taxon>Ecdysozoa</taxon>
        <taxon>Arthropoda</taxon>
        <taxon>Hexapoda</taxon>
        <taxon>Insecta</taxon>
        <taxon>Pterygota</taxon>
        <taxon>Neoptera</taxon>
        <taxon>Endopterygota</taxon>
        <taxon>Diptera</taxon>
        <taxon>Nematocera</taxon>
        <taxon>Chironomoidea</taxon>
        <taxon>Chironomidae</taxon>
        <taxon>Clunio</taxon>
    </lineage>
</organism>
<dbReference type="EMBL" id="CVRI01000050">
    <property type="protein sequence ID" value="CRK99255.1"/>
    <property type="molecule type" value="Genomic_DNA"/>
</dbReference>
<keyword evidence="2" id="KW-1185">Reference proteome</keyword>
<accession>A0A1J1IG72</accession>
<evidence type="ECO:0000313" key="1">
    <source>
        <dbReference type="EMBL" id="CRK99255.1"/>
    </source>
</evidence>
<gene>
    <name evidence="1" type="ORF">CLUMA_CG012610</name>
</gene>
<evidence type="ECO:0000313" key="2">
    <source>
        <dbReference type="Proteomes" id="UP000183832"/>
    </source>
</evidence>
<reference evidence="1 2" key="1">
    <citation type="submission" date="2015-04" db="EMBL/GenBank/DDBJ databases">
        <authorList>
            <person name="Syromyatnikov M.Y."/>
            <person name="Popov V.N."/>
        </authorList>
    </citation>
    <scope>NUCLEOTIDE SEQUENCE [LARGE SCALE GENOMIC DNA]</scope>
</reference>
<protein>
    <submittedName>
        <fullName evidence="1">CLUMA_CG012610, isoform A</fullName>
    </submittedName>
</protein>
<dbReference type="AlphaFoldDB" id="A0A1J1IG72"/>